<organism evidence="2">
    <name type="scientific">Timema californicum</name>
    <name type="common">California timema</name>
    <name type="synonym">Walking stick</name>
    <dbReference type="NCBI Taxonomy" id="61474"/>
    <lineage>
        <taxon>Eukaryota</taxon>
        <taxon>Metazoa</taxon>
        <taxon>Ecdysozoa</taxon>
        <taxon>Arthropoda</taxon>
        <taxon>Hexapoda</taxon>
        <taxon>Insecta</taxon>
        <taxon>Pterygota</taxon>
        <taxon>Neoptera</taxon>
        <taxon>Polyneoptera</taxon>
        <taxon>Phasmatodea</taxon>
        <taxon>Timematodea</taxon>
        <taxon>Timematoidea</taxon>
        <taxon>Timematidae</taxon>
        <taxon>Timema</taxon>
    </lineage>
</organism>
<dbReference type="AlphaFoldDB" id="A0A7R9JGB3"/>
<dbReference type="EMBL" id="OE188688">
    <property type="protein sequence ID" value="CAD7578788.1"/>
    <property type="molecule type" value="Genomic_DNA"/>
</dbReference>
<gene>
    <name evidence="2" type="ORF">TCMB3V08_LOCUS11325</name>
</gene>
<sequence length="485" mass="54550">MEGERRGVASQPTKVSFRTNKEQDGSRKLPVYNQHTRLSDSQLRNRKRTLVHPYLYFDWLNASQRNYINARAGQCSSPPDKRVRQFRHTRKPPQHNTTCECGSDEMRLIAEAIHKTATNTPLRQSHLRGTNLGYRVEVHGAYKNIPDDLSHGVHLPLEVRRLNHLKKEGSQPAFAWREIGKPFRKNHPPVNPTEIRTSISPSSAVEQLNTTSALANYATEADATRSANQFRFPPTREGTSLNNLDSHSLRVSFPRMWPVQMTAKDAEAFPSTSKRARTEVSSQGLLKSISTQPCNLCRISHCPLSFWKPLLICKSPRSFTSTGTYQHPPTLHDDHSIRVHDGVEPMRNCEDGAVDELPTDCALDQGVRSRTKEMIGRSLRTHCWSTLAVASSRSRILLLMRIALARQSSCLCPTLKFTPPSVTLVSRPSELCWNNPFSSTLRGHTVPLIPGVDSSEGSSSRWVYSRILSTDIMLLDTSVACFIPN</sequence>
<accession>A0A7R9JGB3</accession>
<evidence type="ECO:0000256" key="1">
    <source>
        <dbReference type="SAM" id="MobiDB-lite"/>
    </source>
</evidence>
<proteinExistence type="predicted"/>
<feature type="region of interest" description="Disordered" evidence="1">
    <location>
        <begin position="1"/>
        <end position="27"/>
    </location>
</feature>
<name>A0A7R9JGB3_TIMCA</name>
<reference evidence="2" key="1">
    <citation type="submission" date="2020-11" db="EMBL/GenBank/DDBJ databases">
        <authorList>
            <person name="Tran Van P."/>
        </authorList>
    </citation>
    <scope>NUCLEOTIDE SEQUENCE</scope>
</reference>
<evidence type="ECO:0000313" key="2">
    <source>
        <dbReference type="EMBL" id="CAD7578788.1"/>
    </source>
</evidence>
<protein>
    <submittedName>
        <fullName evidence="2">(California timema) hypothetical protein</fullName>
    </submittedName>
</protein>